<proteinExistence type="predicted"/>
<dbReference type="NCBIfam" id="TIGR03696">
    <property type="entry name" value="Rhs_assc_core"/>
    <property type="match status" value="1"/>
</dbReference>
<sequence>MKFVNAPDGSPSKYTYFADGLGSVDRLLDTSEDTQVQYAYKPFGTVSVEMGSSNNPYMYTGREYNNTVDLHYYRARWMDSNVGRFVTKDLIRHINSYIYVKNNPINFLDLNGRSPTFLNLWFWNLSMGEEYTCICDDSNPCEVSAPEGSWTHSSFIDALEHETIHDNQYWCIFFSVSVSSFNASSCPASCSCEYEVTFQCCEYPKYDSYKNIPKYKENCDLYKGTTTKPGVCELVDSNEEDNSDENPLFFLYGHCMGGCF</sequence>
<dbReference type="EMBL" id="MGDD01000125">
    <property type="protein sequence ID" value="OGL46495.1"/>
    <property type="molecule type" value="Genomic_DNA"/>
</dbReference>
<reference evidence="1 2" key="1">
    <citation type="journal article" date="2016" name="Nat. Commun.">
        <title>Thousands of microbial genomes shed light on interconnected biogeochemical processes in an aquifer system.</title>
        <authorList>
            <person name="Anantharaman K."/>
            <person name="Brown C.T."/>
            <person name="Hug L.A."/>
            <person name="Sharon I."/>
            <person name="Castelle C.J."/>
            <person name="Probst A.J."/>
            <person name="Thomas B.C."/>
            <person name="Singh A."/>
            <person name="Wilkins M.J."/>
            <person name="Karaoz U."/>
            <person name="Brodie E.L."/>
            <person name="Williams K.H."/>
            <person name="Hubbard S.S."/>
            <person name="Banfield J.F."/>
        </authorList>
    </citation>
    <scope>NUCLEOTIDE SEQUENCE [LARGE SCALE GENOMIC DNA]</scope>
</reference>
<dbReference type="Proteomes" id="UP000179266">
    <property type="component" value="Unassembled WGS sequence"/>
</dbReference>
<dbReference type="PANTHER" id="PTHR32305:SF15">
    <property type="entry name" value="PROTEIN RHSA-RELATED"/>
    <property type="match status" value="1"/>
</dbReference>
<name>A0A1F7RY46_9BACT</name>
<comment type="caution">
    <text evidence="1">The sequence shown here is derived from an EMBL/GenBank/DDBJ whole genome shotgun (WGS) entry which is preliminary data.</text>
</comment>
<organism evidence="1 2">
    <name type="scientific">Candidatus Schekmanbacteria bacterium RBG_13_48_7</name>
    <dbReference type="NCBI Taxonomy" id="1817878"/>
    <lineage>
        <taxon>Bacteria</taxon>
        <taxon>Candidatus Schekmaniibacteriota</taxon>
    </lineage>
</organism>
<dbReference type="PANTHER" id="PTHR32305">
    <property type="match status" value="1"/>
</dbReference>
<dbReference type="InterPro" id="IPR022385">
    <property type="entry name" value="Rhs_assc_core"/>
</dbReference>
<dbReference type="Gene3D" id="2.180.10.10">
    <property type="entry name" value="RHS repeat-associated core"/>
    <property type="match status" value="1"/>
</dbReference>
<dbReference type="AlphaFoldDB" id="A0A1F7RY46"/>
<dbReference type="InterPro" id="IPR050708">
    <property type="entry name" value="T6SS_VgrG/RHS"/>
</dbReference>
<evidence type="ECO:0000313" key="2">
    <source>
        <dbReference type="Proteomes" id="UP000179266"/>
    </source>
</evidence>
<protein>
    <submittedName>
        <fullName evidence="1">Uncharacterized protein</fullName>
    </submittedName>
</protein>
<gene>
    <name evidence="1" type="ORF">A2161_00195</name>
</gene>
<evidence type="ECO:0000313" key="1">
    <source>
        <dbReference type="EMBL" id="OGL46495.1"/>
    </source>
</evidence>
<accession>A0A1F7RY46</accession>